<accession>A0A8J7LDV0</accession>
<proteinExistence type="predicted"/>
<sequence>MRTSLSLLISSLAFSSLTINCSVVNSSSFVALADSSSQQLVSAKPQPSEPESPTPYRGGGRRDLIQSKNARSNG</sequence>
<dbReference type="EMBL" id="JAECZA010000033">
    <property type="protein sequence ID" value="MBH8573461.1"/>
    <property type="molecule type" value="Genomic_DNA"/>
</dbReference>
<dbReference type="InterPro" id="IPR058097">
    <property type="entry name" value="PatX"/>
</dbReference>
<dbReference type="RefSeq" id="WP_214432283.1">
    <property type="nucleotide sequence ID" value="NZ_CAWPUQ010000156.1"/>
</dbReference>
<feature type="region of interest" description="Disordered" evidence="1">
    <location>
        <begin position="39"/>
        <end position="74"/>
    </location>
</feature>
<dbReference type="NCBIfam" id="NF047413">
    <property type="entry name" value="heterocyst_PatX"/>
    <property type="match status" value="1"/>
</dbReference>
<protein>
    <submittedName>
        <fullName evidence="3">Uncharacterized protein</fullName>
    </submittedName>
</protein>
<keyword evidence="4" id="KW-1185">Reference proteome</keyword>
<evidence type="ECO:0000313" key="4">
    <source>
        <dbReference type="Proteomes" id="UP000662314"/>
    </source>
</evidence>
<evidence type="ECO:0000256" key="1">
    <source>
        <dbReference type="SAM" id="MobiDB-lite"/>
    </source>
</evidence>
<name>A0A8J7LDV0_9NOST</name>
<evidence type="ECO:0000313" key="3">
    <source>
        <dbReference type="EMBL" id="MBH8573461.1"/>
    </source>
</evidence>
<keyword evidence="2" id="KW-0732">Signal</keyword>
<gene>
    <name evidence="3" type="ORF">I8752_10625</name>
</gene>
<reference evidence="3 4" key="1">
    <citation type="journal article" date="2021" name="Int. J. Syst. Evol. Microbiol.">
        <title>Amazonocrinis nigriterrae gen. nov., sp. nov., Atlanticothrix silvestris gen. nov., sp. nov. and Dendronalium phyllosphericum gen. nov., sp. nov., nostocacean cyanobacteria from Brazilian environments.</title>
        <authorList>
            <person name="Alvarenga D.O."/>
            <person name="Andreote A.P.D."/>
            <person name="Branco L.H.Z."/>
            <person name="Delbaje E."/>
            <person name="Cruz R.B."/>
            <person name="Varani A.M."/>
            <person name="Fiore M.F."/>
        </authorList>
    </citation>
    <scope>NUCLEOTIDE SEQUENCE [LARGE SCALE GENOMIC DNA]</scope>
    <source>
        <strain evidence="3 4">CENA369</strain>
    </source>
</reference>
<comment type="caution">
    <text evidence="3">The sequence shown here is derived from an EMBL/GenBank/DDBJ whole genome shotgun (WGS) entry which is preliminary data.</text>
</comment>
<dbReference type="AlphaFoldDB" id="A0A8J7LDV0"/>
<organism evidence="3 4">
    <name type="scientific">Dendronalium phyllosphericum CENA369</name>
    <dbReference type="NCBI Taxonomy" id="1725256"/>
    <lineage>
        <taxon>Bacteria</taxon>
        <taxon>Bacillati</taxon>
        <taxon>Cyanobacteriota</taxon>
        <taxon>Cyanophyceae</taxon>
        <taxon>Nostocales</taxon>
        <taxon>Nostocaceae</taxon>
        <taxon>Dendronalium</taxon>
        <taxon>Dendronalium phyllosphericum</taxon>
    </lineage>
</organism>
<dbReference type="Proteomes" id="UP000662314">
    <property type="component" value="Unassembled WGS sequence"/>
</dbReference>
<evidence type="ECO:0000256" key="2">
    <source>
        <dbReference type="SAM" id="SignalP"/>
    </source>
</evidence>
<feature type="chain" id="PRO_5035277468" evidence="2">
    <location>
        <begin position="22"/>
        <end position="74"/>
    </location>
</feature>
<feature type="signal peptide" evidence="2">
    <location>
        <begin position="1"/>
        <end position="21"/>
    </location>
</feature>